<dbReference type="GO" id="GO:0051213">
    <property type="term" value="F:dioxygenase activity"/>
    <property type="evidence" value="ECO:0007669"/>
    <property type="project" value="UniProtKB-KW"/>
</dbReference>
<dbReference type="Pfam" id="PF00355">
    <property type="entry name" value="Rieske"/>
    <property type="match status" value="1"/>
</dbReference>
<proteinExistence type="predicted"/>
<evidence type="ECO:0000256" key="1">
    <source>
        <dbReference type="ARBA" id="ARBA00022714"/>
    </source>
</evidence>
<name>A0A239H8Y5_EKHLU</name>
<evidence type="ECO:0000313" key="6">
    <source>
        <dbReference type="EMBL" id="SNS77820.1"/>
    </source>
</evidence>
<dbReference type="Proteomes" id="UP000198393">
    <property type="component" value="Unassembled WGS sequence"/>
</dbReference>
<keyword evidence="4" id="KW-0411">Iron-sulfur</keyword>
<evidence type="ECO:0000313" key="7">
    <source>
        <dbReference type="Proteomes" id="UP000198393"/>
    </source>
</evidence>
<keyword evidence="2" id="KW-0479">Metal-binding</keyword>
<dbReference type="Gene3D" id="2.102.10.10">
    <property type="entry name" value="Rieske [2Fe-2S] iron-sulphur domain"/>
    <property type="match status" value="1"/>
</dbReference>
<dbReference type="GO" id="GO:0051537">
    <property type="term" value="F:2 iron, 2 sulfur cluster binding"/>
    <property type="evidence" value="ECO:0007669"/>
    <property type="project" value="UniProtKB-KW"/>
</dbReference>
<keyword evidence="7" id="KW-1185">Reference proteome</keyword>
<reference evidence="6 7" key="1">
    <citation type="submission" date="2017-06" db="EMBL/GenBank/DDBJ databases">
        <authorList>
            <person name="Kim H.J."/>
            <person name="Triplett B.A."/>
        </authorList>
    </citation>
    <scope>NUCLEOTIDE SEQUENCE [LARGE SCALE GENOMIC DNA]</scope>
    <source>
        <strain evidence="6 7">DSM 19307</strain>
    </source>
</reference>
<keyword evidence="3" id="KW-0408">Iron</keyword>
<evidence type="ECO:0000259" key="5">
    <source>
        <dbReference type="PROSITE" id="PS51296"/>
    </source>
</evidence>
<dbReference type="PROSITE" id="PS51257">
    <property type="entry name" value="PROKAR_LIPOPROTEIN"/>
    <property type="match status" value="1"/>
</dbReference>
<evidence type="ECO:0000256" key="3">
    <source>
        <dbReference type="ARBA" id="ARBA00023004"/>
    </source>
</evidence>
<keyword evidence="1" id="KW-0001">2Fe-2S</keyword>
<organism evidence="6 7">
    <name type="scientific">Ekhidna lutea</name>
    <dbReference type="NCBI Taxonomy" id="447679"/>
    <lineage>
        <taxon>Bacteria</taxon>
        <taxon>Pseudomonadati</taxon>
        <taxon>Bacteroidota</taxon>
        <taxon>Cytophagia</taxon>
        <taxon>Cytophagales</taxon>
        <taxon>Reichenbachiellaceae</taxon>
        <taxon>Ekhidna</taxon>
    </lineage>
</organism>
<protein>
    <submittedName>
        <fullName evidence="6">Ferredoxin subunit of nitrite reductase or a ring-hydroxylating dioxygenase</fullName>
    </submittedName>
</protein>
<dbReference type="EMBL" id="FZPD01000002">
    <property type="protein sequence ID" value="SNS77820.1"/>
    <property type="molecule type" value="Genomic_DNA"/>
</dbReference>
<gene>
    <name evidence="6" type="ORF">SAMN05421640_1200</name>
</gene>
<sequence>MKRNEFIKTCGIGCLGVMAGSLILSSCASTSRIKAPINGSFLEISPMSFENEGSFRNYVIVENERLQYPISVFRMDEFNYKALYMRCTHQGTELQVFGDRLQCPAHGSEFTNNGTVQNGPADKDLRSFPVIVENNLIKIDLS</sequence>
<dbReference type="SUPFAM" id="SSF50022">
    <property type="entry name" value="ISP domain"/>
    <property type="match status" value="1"/>
</dbReference>
<dbReference type="CDD" id="cd03467">
    <property type="entry name" value="Rieske"/>
    <property type="match status" value="1"/>
</dbReference>
<keyword evidence="6" id="KW-0223">Dioxygenase</keyword>
<dbReference type="InterPro" id="IPR017941">
    <property type="entry name" value="Rieske_2Fe-2S"/>
</dbReference>
<dbReference type="RefSeq" id="WP_089355954.1">
    <property type="nucleotide sequence ID" value="NZ_FZPD01000002.1"/>
</dbReference>
<evidence type="ECO:0000256" key="4">
    <source>
        <dbReference type="ARBA" id="ARBA00023014"/>
    </source>
</evidence>
<accession>A0A239H8Y5</accession>
<dbReference type="AlphaFoldDB" id="A0A239H8Y5"/>
<dbReference type="InterPro" id="IPR036922">
    <property type="entry name" value="Rieske_2Fe-2S_sf"/>
</dbReference>
<keyword evidence="6" id="KW-0560">Oxidoreductase</keyword>
<dbReference type="PROSITE" id="PS51296">
    <property type="entry name" value="RIESKE"/>
    <property type="match status" value="1"/>
</dbReference>
<evidence type="ECO:0000256" key="2">
    <source>
        <dbReference type="ARBA" id="ARBA00022723"/>
    </source>
</evidence>
<dbReference type="OrthoDB" id="9767869at2"/>
<dbReference type="GO" id="GO:0046872">
    <property type="term" value="F:metal ion binding"/>
    <property type="evidence" value="ECO:0007669"/>
    <property type="project" value="UniProtKB-KW"/>
</dbReference>
<feature type="domain" description="Rieske" evidence="5">
    <location>
        <begin position="57"/>
        <end position="139"/>
    </location>
</feature>